<dbReference type="Proteomes" id="UP001370348">
    <property type="component" value="Chromosome"/>
</dbReference>
<gene>
    <name evidence="2" type="ORF">LZC94_27900</name>
</gene>
<dbReference type="EMBL" id="CP089984">
    <property type="protein sequence ID" value="WXB11670.1"/>
    <property type="molecule type" value="Genomic_DNA"/>
</dbReference>
<accession>A0ABZ2LR80</accession>
<sequence length="227" mass="25760">MSTGMQLVDRIEKRRFVGRDFLLWLWFESELFEGTLATKEHGEFGLWIERQITFSAGKTETTRIKGSYPAGTREAKEALLRGKMPDAAGLHISWHEHQAALVFKAEQMALSGLSLPTVLGKEGEDGADPAIPVPRAPRKRKTSREQEEIAESDESHESFYERMRLTREVEEILEALYRDFLALRLGAAWDDFVFPALSAWTDPDADVDAETYRAARTRALSTRKGSR</sequence>
<feature type="region of interest" description="Disordered" evidence="1">
    <location>
        <begin position="121"/>
        <end position="155"/>
    </location>
</feature>
<proteinExistence type="predicted"/>
<evidence type="ECO:0000256" key="1">
    <source>
        <dbReference type="SAM" id="MobiDB-lite"/>
    </source>
</evidence>
<protein>
    <submittedName>
        <fullName evidence="2">Uncharacterized protein</fullName>
    </submittedName>
</protein>
<keyword evidence="3" id="KW-1185">Reference proteome</keyword>
<evidence type="ECO:0000313" key="3">
    <source>
        <dbReference type="Proteomes" id="UP001370348"/>
    </source>
</evidence>
<name>A0ABZ2LR80_9BACT</name>
<organism evidence="2 3">
    <name type="scientific">Pendulispora albinea</name>
    <dbReference type="NCBI Taxonomy" id="2741071"/>
    <lineage>
        <taxon>Bacteria</taxon>
        <taxon>Pseudomonadati</taxon>
        <taxon>Myxococcota</taxon>
        <taxon>Myxococcia</taxon>
        <taxon>Myxococcales</taxon>
        <taxon>Sorangiineae</taxon>
        <taxon>Pendulisporaceae</taxon>
        <taxon>Pendulispora</taxon>
    </lineage>
</organism>
<reference evidence="2 3" key="1">
    <citation type="submission" date="2021-12" db="EMBL/GenBank/DDBJ databases">
        <title>Discovery of the Pendulisporaceae a myxobacterial family with distinct sporulation behavior and unique specialized metabolism.</title>
        <authorList>
            <person name="Garcia R."/>
            <person name="Popoff A."/>
            <person name="Bader C.D."/>
            <person name="Loehr J."/>
            <person name="Walesch S."/>
            <person name="Walt C."/>
            <person name="Boldt J."/>
            <person name="Bunk B."/>
            <person name="Haeckl F.J.F.P.J."/>
            <person name="Gunesch A.P."/>
            <person name="Birkelbach J."/>
            <person name="Nuebel U."/>
            <person name="Pietschmann T."/>
            <person name="Bach T."/>
            <person name="Mueller R."/>
        </authorList>
    </citation>
    <scope>NUCLEOTIDE SEQUENCE [LARGE SCALE GENOMIC DNA]</scope>
    <source>
        <strain evidence="2 3">MSr11954</strain>
    </source>
</reference>
<evidence type="ECO:0000313" key="2">
    <source>
        <dbReference type="EMBL" id="WXB11670.1"/>
    </source>
</evidence>
<feature type="compositionally biased region" description="Basic and acidic residues" evidence="1">
    <location>
        <begin position="143"/>
        <end position="155"/>
    </location>
</feature>
<dbReference type="RefSeq" id="WP_394821291.1">
    <property type="nucleotide sequence ID" value="NZ_CP089984.1"/>
</dbReference>